<comment type="caution">
    <text evidence="5">The sequence shown here is derived from an EMBL/GenBank/DDBJ whole genome shotgun (WGS) entry which is preliminary data.</text>
</comment>
<dbReference type="EMBL" id="CAJOBA010004575">
    <property type="protein sequence ID" value="CAF3716962.1"/>
    <property type="molecule type" value="Genomic_DNA"/>
</dbReference>
<dbReference type="Proteomes" id="UP000677228">
    <property type="component" value="Unassembled WGS sequence"/>
</dbReference>
<dbReference type="EMBL" id="CAJNOK010004570">
    <property type="protein sequence ID" value="CAF0941926.1"/>
    <property type="molecule type" value="Genomic_DNA"/>
</dbReference>
<feature type="repeat" description="TPR" evidence="3">
    <location>
        <begin position="21"/>
        <end position="54"/>
    </location>
</feature>
<evidence type="ECO:0008006" key="8">
    <source>
        <dbReference type="Google" id="ProtNLM"/>
    </source>
</evidence>
<accession>A0A8S2DNT4</accession>
<protein>
    <recommendedName>
        <fullName evidence="8">Tetratricopeptide repeat protein</fullName>
    </recommendedName>
</protein>
<dbReference type="Pfam" id="PF13181">
    <property type="entry name" value="TPR_8"/>
    <property type="match status" value="2"/>
</dbReference>
<evidence type="ECO:0000313" key="7">
    <source>
        <dbReference type="Proteomes" id="UP000677228"/>
    </source>
</evidence>
<gene>
    <name evidence="5" type="ORF">OVA965_LOCUS11682</name>
    <name evidence="6" type="ORF">TMI583_LOCUS11686</name>
</gene>
<dbReference type="InterPro" id="IPR050498">
    <property type="entry name" value="Ycf3"/>
</dbReference>
<dbReference type="AlphaFoldDB" id="A0A8S2DNT4"/>
<dbReference type="PROSITE" id="PS50293">
    <property type="entry name" value="TPR_REGION"/>
    <property type="match status" value="1"/>
</dbReference>
<dbReference type="PANTHER" id="PTHR44858:SF1">
    <property type="entry name" value="UDP-N-ACETYLGLUCOSAMINE--PEPTIDE N-ACETYLGLUCOSAMINYLTRANSFERASE SPINDLY-RELATED"/>
    <property type="match status" value="1"/>
</dbReference>
<name>A0A8S2DNT4_9BILA</name>
<dbReference type="SMART" id="SM00028">
    <property type="entry name" value="TPR"/>
    <property type="match status" value="8"/>
</dbReference>
<feature type="repeat" description="TPR" evidence="3">
    <location>
        <begin position="89"/>
        <end position="122"/>
    </location>
</feature>
<evidence type="ECO:0000256" key="3">
    <source>
        <dbReference type="PROSITE-ProRule" id="PRU00339"/>
    </source>
</evidence>
<evidence type="ECO:0000256" key="1">
    <source>
        <dbReference type="ARBA" id="ARBA00022737"/>
    </source>
</evidence>
<evidence type="ECO:0000313" key="6">
    <source>
        <dbReference type="EMBL" id="CAF3716962.1"/>
    </source>
</evidence>
<feature type="region of interest" description="Disordered" evidence="4">
    <location>
        <begin position="339"/>
        <end position="364"/>
    </location>
</feature>
<dbReference type="Gene3D" id="1.25.40.10">
    <property type="entry name" value="Tetratricopeptide repeat domain"/>
    <property type="match status" value="3"/>
</dbReference>
<dbReference type="SUPFAM" id="SSF48452">
    <property type="entry name" value="TPR-like"/>
    <property type="match status" value="2"/>
</dbReference>
<proteinExistence type="predicted"/>
<organism evidence="5 7">
    <name type="scientific">Didymodactylos carnosus</name>
    <dbReference type="NCBI Taxonomy" id="1234261"/>
    <lineage>
        <taxon>Eukaryota</taxon>
        <taxon>Metazoa</taxon>
        <taxon>Spiralia</taxon>
        <taxon>Gnathifera</taxon>
        <taxon>Rotifera</taxon>
        <taxon>Eurotatoria</taxon>
        <taxon>Bdelloidea</taxon>
        <taxon>Philodinida</taxon>
        <taxon>Philodinidae</taxon>
        <taxon>Didymodactylos</taxon>
    </lineage>
</organism>
<keyword evidence="1" id="KW-0677">Repeat</keyword>
<dbReference type="PANTHER" id="PTHR44858">
    <property type="entry name" value="TETRATRICOPEPTIDE REPEAT PROTEIN 6"/>
    <property type="match status" value="1"/>
</dbReference>
<dbReference type="InterPro" id="IPR011990">
    <property type="entry name" value="TPR-like_helical_dom_sf"/>
</dbReference>
<dbReference type="InterPro" id="IPR019734">
    <property type="entry name" value="TPR_rpt"/>
</dbReference>
<reference evidence="5" key="1">
    <citation type="submission" date="2021-02" db="EMBL/GenBank/DDBJ databases">
        <authorList>
            <person name="Nowell W R."/>
        </authorList>
    </citation>
    <scope>NUCLEOTIDE SEQUENCE</scope>
</reference>
<sequence length="697" mass="78680">MSEVPEQDRSEHHTIPIPVTTPDYYELGLQYKSSGDLHNAIRTFEKEVTQNPDNIDAWLALGRTRARLGTWMEALIDLQHVIHCQPKHHEAYYFIGCIHNELGQYKEAIDEFTKAIRYDSGKLNANYHYKRGYACQMDGQCELAIKSYTSYIDRSQEAQQHFGLLNRGLCYYITNRYDNAWLILIVSLDDPNGATKDFSLALELAPSSYEKGLANNELLQHREAIESYTRAINRNQNVIDASFRRGLSHAVLKEYPEAIVDFTKAIEGSRGSHHRAYFRRGLANVALRKYQQALDDYSSAIRIAKYRKDVYLMRAQLYLQLGRTEEASKDFKEAAFWEQQEHVEDTPPATPEPEPSPEQEYIDPKSSRGRLIAAAINDLEGNSEGAMVNLREVAGLSDIETILRGIKVIKEKGGLLTKEDRAILDALHAAERRKKQQEEALKSFQGNVNLKTYYNVFHLQLEAMFSGCKTVASGFVDHTAEGKLGILANGINLFGKLVSFVPGVSEAAAQVIGIAADVVTAIDHEQQTNILKYIANLGSTAALWEVSQSVAQRLTERYRNQLEQIMTLEEAKKAAPITDSIAKRCIVSCSRTKREITKEEEPSDVKEIADYGVFLIIEALQSQIIDQEESLVGQLVRIVCFANERQSLIEKITTRLGVSNKILRWRTGDRCSLHEFYSKPNILVKDEQGSSGAPVEH</sequence>
<evidence type="ECO:0000256" key="4">
    <source>
        <dbReference type="SAM" id="MobiDB-lite"/>
    </source>
</evidence>
<dbReference type="Proteomes" id="UP000682733">
    <property type="component" value="Unassembled WGS sequence"/>
</dbReference>
<dbReference type="PROSITE" id="PS50005">
    <property type="entry name" value="TPR"/>
    <property type="match status" value="3"/>
</dbReference>
<feature type="repeat" description="TPR" evidence="3">
    <location>
        <begin position="274"/>
        <end position="307"/>
    </location>
</feature>
<dbReference type="Pfam" id="PF13432">
    <property type="entry name" value="TPR_16"/>
    <property type="match status" value="2"/>
</dbReference>
<evidence type="ECO:0000256" key="2">
    <source>
        <dbReference type="ARBA" id="ARBA00022803"/>
    </source>
</evidence>
<keyword evidence="2 3" id="KW-0802">TPR repeat</keyword>
<evidence type="ECO:0000313" key="5">
    <source>
        <dbReference type="EMBL" id="CAF0941926.1"/>
    </source>
</evidence>